<evidence type="ECO:0000256" key="2">
    <source>
        <dbReference type="ARBA" id="ARBA00006153"/>
    </source>
</evidence>
<comment type="cofactor">
    <cofactor evidence="7">
        <name>Zn(2+)</name>
        <dbReference type="ChEBI" id="CHEBI:29105"/>
    </cofactor>
    <text evidence="7">Binds 2 Zn(2+) ions per subunit.</text>
</comment>
<dbReference type="PIRSF" id="PIRSF001235">
    <property type="entry name" value="Amidase_carbamoylase"/>
    <property type="match status" value="1"/>
</dbReference>
<dbReference type="AlphaFoldDB" id="A0A934IQ07"/>
<comment type="caution">
    <text evidence="8">The sequence shown here is derived from an EMBL/GenBank/DDBJ whole genome shotgun (WGS) entry which is preliminary data.</text>
</comment>
<evidence type="ECO:0000256" key="4">
    <source>
        <dbReference type="ARBA" id="ARBA00022723"/>
    </source>
</evidence>
<dbReference type="Pfam" id="PF01546">
    <property type="entry name" value="Peptidase_M20"/>
    <property type="match status" value="1"/>
</dbReference>
<comment type="subunit">
    <text evidence="3">Homodimer.</text>
</comment>
<dbReference type="GO" id="GO:0046872">
    <property type="term" value="F:metal ion binding"/>
    <property type="evidence" value="ECO:0007669"/>
    <property type="project" value="UniProtKB-KW"/>
</dbReference>
<organism evidence="8 9">
    <name type="scientific">Acuticoccus mangrovi</name>
    <dbReference type="NCBI Taxonomy" id="2796142"/>
    <lineage>
        <taxon>Bacteria</taxon>
        <taxon>Pseudomonadati</taxon>
        <taxon>Pseudomonadota</taxon>
        <taxon>Alphaproteobacteria</taxon>
        <taxon>Hyphomicrobiales</taxon>
        <taxon>Amorphaceae</taxon>
        <taxon>Acuticoccus</taxon>
    </lineage>
</organism>
<protein>
    <submittedName>
        <fullName evidence="8">Hydantoinase/carbamoylase family amidase</fullName>
        <ecNumber evidence="8">3.5.-.-</ecNumber>
    </submittedName>
</protein>
<feature type="binding site" evidence="7">
    <location>
        <position position="85"/>
    </location>
    <ligand>
        <name>Zn(2+)</name>
        <dbReference type="ChEBI" id="CHEBI:29105"/>
        <label>1</label>
    </ligand>
</feature>
<feature type="binding site" evidence="7">
    <location>
        <position position="198"/>
    </location>
    <ligand>
        <name>Zn(2+)</name>
        <dbReference type="ChEBI" id="CHEBI:29105"/>
        <label>1</label>
    </ligand>
</feature>
<dbReference type="EC" id="3.5.-.-" evidence="8"/>
<evidence type="ECO:0000256" key="6">
    <source>
        <dbReference type="ARBA" id="ARBA00023211"/>
    </source>
</evidence>
<dbReference type="NCBIfam" id="TIGR01879">
    <property type="entry name" value="hydantase"/>
    <property type="match status" value="1"/>
</dbReference>
<dbReference type="InterPro" id="IPR010158">
    <property type="entry name" value="Amidase_Cbmase"/>
</dbReference>
<accession>A0A934IQ07</accession>
<evidence type="ECO:0000313" key="9">
    <source>
        <dbReference type="Proteomes" id="UP000609531"/>
    </source>
</evidence>
<proteinExistence type="inferred from homology"/>
<evidence type="ECO:0000256" key="1">
    <source>
        <dbReference type="ARBA" id="ARBA00001936"/>
    </source>
</evidence>
<comment type="cofactor">
    <cofactor evidence="1">
        <name>Mn(2+)</name>
        <dbReference type="ChEBI" id="CHEBI:29035"/>
    </cofactor>
</comment>
<keyword evidence="6" id="KW-0464">Manganese</keyword>
<evidence type="ECO:0000256" key="5">
    <source>
        <dbReference type="ARBA" id="ARBA00022801"/>
    </source>
</evidence>
<dbReference type="SUPFAM" id="SSF53187">
    <property type="entry name" value="Zn-dependent exopeptidases"/>
    <property type="match status" value="1"/>
</dbReference>
<feature type="binding site" evidence="7">
    <location>
        <position position="96"/>
    </location>
    <ligand>
        <name>Zn(2+)</name>
        <dbReference type="ChEBI" id="CHEBI:29105"/>
        <label>2</label>
    </ligand>
</feature>
<dbReference type="Gene3D" id="3.30.70.360">
    <property type="match status" value="1"/>
</dbReference>
<feature type="binding site" evidence="7">
    <location>
        <position position="396"/>
    </location>
    <ligand>
        <name>Zn(2+)</name>
        <dbReference type="ChEBI" id="CHEBI:29105"/>
        <label>2</label>
    </ligand>
</feature>
<keyword evidence="9" id="KW-1185">Reference proteome</keyword>
<name>A0A934IQ07_9HYPH</name>
<keyword evidence="4 7" id="KW-0479">Metal-binding</keyword>
<dbReference type="RefSeq" id="WP_198882476.1">
    <property type="nucleotide sequence ID" value="NZ_JAEKJA010000010.1"/>
</dbReference>
<dbReference type="EMBL" id="JAEKJA010000010">
    <property type="protein sequence ID" value="MBJ3776571.1"/>
    <property type="molecule type" value="Genomic_DNA"/>
</dbReference>
<dbReference type="PANTHER" id="PTHR32494">
    <property type="entry name" value="ALLANTOATE DEIMINASE-RELATED"/>
    <property type="match status" value="1"/>
</dbReference>
<reference evidence="8" key="1">
    <citation type="submission" date="2020-12" db="EMBL/GenBank/DDBJ databases">
        <title>Bacterial taxonomy.</title>
        <authorList>
            <person name="Pan X."/>
        </authorList>
    </citation>
    <scope>NUCLEOTIDE SEQUENCE</scope>
    <source>
        <strain evidence="8">B2012</strain>
    </source>
</reference>
<dbReference type="NCBIfam" id="NF009527">
    <property type="entry name" value="PRK12891.1"/>
    <property type="match status" value="1"/>
</dbReference>
<comment type="similarity">
    <text evidence="2">Belongs to the peptidase M20 family.</text>
</comment>
<evidence type="ECO:0000256" key="3">
    <source>
        <dbReference type="ARBA" id="ARBA00011738"/>
    </source>
</evidence>
<feature type="binding site" evidence="7">
    <location>
        <position position="96"/>
    </location>
    <ligand>
        <name>Zn(2+)</name>
        <dbReference type="ChEBI" id="CHEBI:29105"/>
        <label>1</label>
    </ligand>
</feature>
<dbReference type="InterPro" id="IPR002933">
    <property type="entry name" value="Peptidase_M20"/>
</dbReference>
<keyword evidence="5 8" id="KW-0378">Hydrolase</keyword>
<feature type="binding site" evidence="7">
    <location>
        <position position="131"/>
    </location>
    <ligand>
        <name>Zn(2+)</name>
        <dbReference type="ChEBI" id="CHEBI:29105"/>
        <label>2</label>
    </ligand>
</feature>
<gene>
    <name evidence="8" type="ORF">JCR33_12770</name>
</gene>
<dbReference type="Gene3D" id="3.40.630.10">
    <property type="entry name" value="Zn peptidases"/>
    <property type="match status" value="1"/>
</dbReference>
<dbReference type="GO" id="GO:0016813">
    <property type="term" value="F:hydrolase activity, acting on carbon-nitrogen (but not peptide) bonds, in linear amidines"/>
    <property type="evidence" value="ECO:0007669"/>
    <property type="project" value="InterPro"/>
</dbReference>
<dbReference type="Proteomes" id="UP000609531">
    <property type="component" value="Unassembled WGS sequence"/>
</dbReference>
<evidence type="ECO:0000256" key="7">
    <source>
        <dbReference type="PIRSR" id="PIRSR001235-1"/>
    </source>
</evidence>
<sequence>MRPNRPPEPDHALAARLFDILAKETADVAGVTREAFGRGEQFAHDLVAETGREIGLEVSTDAGGNLYLRLPGTGGTGRMILAGSHLDSVPMGGNFDGAAGVLAPLAVAAGWKKAGFALADDLVVVALRAEESNWFPVSYPGSKMALGLLPPETLELKRSDTGRTLRDHMAELGFDPDVIAAGTPQVDKSRIRAFVELHIEQGPTLIGADLPAAVVTGIRGSIRYREARVFGTYAHSGATPRAFRTDAVIGAADLVMRLQADWLRLEAEGRDLTFTAGQFFTDPAQHAFSKIAGEVFVSLDLRSNDPALLEELGPLLEERFAEVEAAHGVRIDPGPRTGSTPALMDPELREAFGSAMEDLDLPRFEMASGAGHDAATFAGAGVPSVMLFVRNANGSHNPDEAMEMDDFECATRLLADGLARIR</sequence>
<dbReference type="SUPFAM" id="SSF55031">
    <property type="entry name" value="Bacterial exopeptidase dimerisation domain"/>
    <property type="match status" value="1"/>
</dbReference>
<evidence type="ECO:0000313" key="8">
    <source>
        <dbReference type="EMBL" id="MBJ3776571.1"/>
    </source>
</evidence>
<dbReference type="PANTHER" id="PTHR32494:SF19">
    <property type="entry name" value="ALLANTOATE DEIMINASE-RELATED"/>
    <property type="match status" value="1"/>
</dbReference>
<keyword evidence="7" id="KW-0862">Zinc</keyword>
<dbReference type="InterPro" id="IPR036264">
    <property type="entry name" value="Bact_exopeptidase_dim_dom"/>
</dbReference>